<dbReference type="SMART" id="SM00827">
    <property type="entry name" value="PKS_AT"/>
    <property type="match status" value="1"/>
</dbReference>
<accession>A0ABV4J885</accession>
<sequence>MNGMRPSAGVEDVSAARPVALLLPGQGSQHLRMAAGLMTAEPVFAGAMDEALTTLTDLGGPGTGLREDWLGTSDPAVMDHITRSQPLLFAVDYALGRLVLSWGVRPVALLGHSIGEVAAAVLSGVFTLRDAAAMVHDRVARLADAPPGGMVAVAATCDEVAPFLTDGVVVGAVNAVRQTVLAGLDGPLGSVTAALAGAGFVLQRVPASTAFHSPVLAPAMSGAGERIAALPVGEPGIPVMSGYTARFLTAAEAKDPAFWARQPVAPVLFWPALDALLAQGHLVLVEAGPGQGLSQLARRHPAVRSGGSAIVSLLPARPGTAEDDVAAVRAAAEPLRQLAPPPATRAV</sequence>
<name>A0ABV4J885_9ACTN</name>
<dbReference type="SUPFAM" id="SSF55048">
    <property type="entry name" value="Probable ACP-binding domain of malonyl-CoA ACP transacylase"/>
    <property type="match status" value="1"/>
</dbReference>
<dbReference type="Gene3D" id="3.40.366.10">
    <property type="entry name" value="Malonyl-Coenzyme A Acyl Carrier Protein, domain 2"/>
    <property type="match status" value="1"/>
</dbReference>
<evidence type="ECO:0000259" key="3">
    <source>
        <dbReference type="SMART" id="SM00827"/>
    </source>
</evidence>
<keyword evidence="2" id="KW-0597">Phosphoprotein</keyword>
<comment type="caution">
    <text evidence="4">The sequence shown here is derived from an EMBL/GenBank/DDBJ whole genome shotgun (WGS) entry which is preliminary data.</text>
</comment>
<dbReference type="PANTHER" id="PTHR43775:SF37">
    <property type="entry name" value="SI:DKEY-61P9.11"/>
    <property type="match status" value="1"/>
</dbReference>
<evidence type="ECO:0000313" key="5">
    <source>
        <dbReference type="Proteomes" id="UP001567537"/>
    </source>
</evidence>
<protein>
    <submittedName>
        <fullName evidence="4">Acyltransferase domain-containing protein</fullName>
    </submittedName>
</protein>
<dbReference type="SUPFAM" id="SSF52151">
    <property type="entry name" value="FabD/lysophospholipase-like"/>
    <property type="match status" value="1"/>
</dbReference>
<organism evidence="4 5">
    <name type="scientific">Streptomyces pimonensis</name>
    <dbReference type="NCBI Taxonomy" id="2860288"/>
    <lineage>
        <taxon>Bacteria</taxon>
        <taxon>Bacillati</taxon>
        <taxon>Actinomycetota</taxon>
        <taxon>Actinomycetes</taxon>
        <taxon>Kitasatosporales</taxon>
        <taxon>Streptomycetaceae</taxon>
        <taxon>Streptomyces</taxon>
    </lineage>
</organism>
<keyword evidence="5" id="KW-1185">Reference proteome</keyword>
<keyword evidence="4" id="KW-0012">Acyltransferase</keyword>
<gene>
    <name evidence="4" type="ORF">KYY02_32095</name>
</gene>
<keyword evidence="4" id="KW-0808">Transferase</keyword>
<dbReference type="GO" id="GO:0016746">
    <property type="term" value="F:acyltransferase activity"/>
    <property type="evidence" value="ECO:0007669"/>
    <property type="project" value="UniProtKB-KW"/>
</dbReference>
<feature type="domain" description="Malonyl-CoA:ACP transacylase (MAT)" evidence="3">
    <location>
        <begin position="22"/>
        <end position="317"/>
    </location>
</feature>
<dbReference type="InterPro" id="IPR050091">
    <property type="entry name" value="PKS_NRPS_Biosynth_Enz"/>
</dbReference>
<dbReference type="PANTHER" id="PTHR43775">
    <property type="entry name" value="FATTY ACID SYNTHASE"/>
    <property type="match status" value="1"/>
</dbReference>
<dbReference type="InterPro" id="IPR016036">
    <property type="entry name" value="Malonyl_transacylase_ACP-bd"/>
</dbReference>
<dbReference type="Pfam" id="PF00698">
    <property type="entry name" value="Acyl_transf_1"/>
    <property type="match status" value="1"/>
</dbReference>
<dbReference type="InterPro" id="IPR001227">
    <property type="entry name" value="Ac_transferase_dom_sf"/>
</dbReference>
<reference evidence="4 5" key="1">
    <citation type="journal article" date="2021" name="Res Sq">
        <title>Streptomyces Pimoensis sp. nov., Isolated From the Taklimakan Desert in Xinjiang, China.</title>
        <authorList>
            <person name="Zhang P."/>
            <person name="Luo X."/>
            <person name="Luo X."/>
            <person name="Liu Z."/>
            <person name="Xia Z."/>
            <person name="Wan C."/>
            <person name="zhang L."/>
        </authorList>
    </citation>
    <scope>NUCLEOTIDE SEQUENCE [LARGE SCALE GENOMIC DNA]</scope>
    <source>
        <strain evidence="4 5">TRM75549</strain>
    </source>
</reference>
<evidence type="ECO:0000313" key="4">
    <source>
        <dbReference type="EMBL" id="MEZ3183137.1"/>
    </source>
</evidence>
<dbReference type="Proteomes" id="UP001567537">
    <property type="component" value="Unassembled WGS sequence"/>
</dbReference>
<proteinExistence type="predicted"/>
<evidence type="ECO:0000256" key="2">
    <source>
        <dbReference type="ARBA" id="ARBA00022553"/>
    </source>
</evidence>
<evidence type="ECO:0000256" key="1">
    <source>
        <dbReference type="ARBA" id="ARBA00022450"/>
    </source>
</evidence>
<dbReference type="InterPro" id="IPR016035">
    <property type="entry name" value="Acyl_Trfase/lysoPLipase"/>
</dbReference>
<dbReference type="InterPro" id="IPR014043">
    <property type="entry name" value="Acyl_transferase_dom"/>
</dbReference>
<keyword evidence="1" id="KW-0596">Phosphopantetheine</keyword>
<dbReference type="EMBL" id="JAHWZY010000069">
    <property type="protein sequence ID" value="MEZ3183137.1"/>
    <property type="molecule type" value="Genomic_DNA"/>
</dbReference>